<evidence type="ECO:0000256" key="1">
    <source>
        <dbReference type="SAM" id="SignalP"/>
    </source>
</evidence>
<comment type="caution">
    <text evidence="2">The sequence shown here is derived from an EMBL/GenBank/DDBJ whole genome shotgun (WGS) entry which is preliminary data.</text>
</comment>
<proteinExistence type="predicted"/>
<protein>
    <submittedName>
        <fullName evidence="2">Uncharacterized protein</fullName>
    </submittedName>
</protein>
<accession>A0ABV4AGN9</accession>
<evidence type="ECO:0000313" key="2">
    <source>
        <dbReference type="EMBL" id="MEY1661994.1"/>
    </source>
</evidence>
<gene>
    <name evidence="2" type="ORF">AB5I84_07510</name>
</gene>
<feature type="signal peptide" evidence="1">
    <location>
        <begin position="1"/>
        <end position="22"/>
    </location>
</feature>
<name>A0ABV4AGN9_9GAMM</name>
<dbReference type="Proteomes" id="UP001562065">
    <property type="component" value="Unassembled WGS sequence"/>
</dbReference>
<dbReference type="EMBL" id="JBGCUO010000001">
    <property type="protein sequence ID" value="MEY1661994.1"/>
    <property type="molecule type" value="Genomic_DNA"/>
</dbReference>
<feature type="chain" id="PRO_5047105059" evidence="1">
    <location>
        <begin position="23"/>
        <end position="235"/>
    </location>
</feature>
<reference evidence="2 3" key="1">
    <citation type="submission" date="2024-07" db="EMBL/GenBank/DDBJ databases">
        <authorList>
            <person name="Ren Q."/>
        </authorList>
    </citation>
    <scope>NUCLEOTIDE SEQUENCE [LARGE SCALE GENOMIC DNA]</scope>
    <source>
        <strain evidence="2 3">REN37</strain>
    </source>
</reference>
<sequence>MSLRRWILVCLPALWLAQPAWSLQALDDGDLSEVHGREGVLLSFNYFLNTDPLTAEKLDNFCDASYQNCLFTWQVAGRGEGERVGGLAGEWLVYKEGYASLQMKRMALDASFMGEASSAGAGYESWLNLAKFQDQSGTCLLEGSCTVENIKVMPALKTYYPETGGSYDAATKHSSGYDDVRLGIRFERLSVEYDSPGVPGYTQDRFGSFMGLSIQDNNGPQAGIAFGGKFYMYGF</sequence>
<keyword evidence="3" id="KW-1185">Reference proteome</keyword>
<dbReference type="RefSeq" id="WP_369455239.1">
    <property type="nucleotide sequence ID" value="NZ_JBGCUO010000001.1"/>
</dbReference>
<keyword evidence="1" id="KW-0732">Signal</keyword>
<evidence type="ECO:0000313" key="3">
    <source>
        <dbReference type="Proteomes" id="UP001562065"/>
    </source>
</evidence>
<organism evidence="2 3">
    <name type="scientific">Isoalcanivorax beigongshangi</name>
    <dbReference type="NCBI Taxonomy" id="3238810"/>
    <lineage>
        <taxon>Bacteria</taxon>
        <taxon>Pseudomonadati</taxon>
        <taxon>Pseudomonadota</taxon>
        <taxon>Gammaproteobacteria</taxon>
        <taxon>Oceanospirillales</taxon>
        <taxon>Alcanivoracaceae</taxon>
        <taxon>Isoalcanivorax</taxon>
    </lineage>
</organism>